<dbReference type="GO" id="GO:0003676">
    <property type="term" value="F:nucleic acid binding"/>
    <property type="evidence" value="ECO:0007669"/>
    <property type="project" value="InterPro"/>
</dbReference>
<dbReference type="InterPro" id="IPR012337">
    <property type="entry name" value="RNaseH-like_sf"/>
</dbReference>
<organism evidence="2 3">
    <name type="scientific">Mycena albidolilacea</name>
    <dbReference type="NCBI Taxonomy" id="1033008"/>
    <lineage>
        <taxon>Eukaryota</taxon>
        <taxon>Fungi</taxon>
        <taxon>Dikarya</taxon>
        <taxon>Basidiomycota</taxon>
        <taxon>Agaricomycotina</taxon>
        <taxon>Agaricomycetes</taxon>
        <taxon>Agaricomycetidae</taxon>
        <taxon>Agaricales</taxon>
        <taxon>Marasmiineae</taxon>
        <taxon>Mycenaceae</taxon>
        <taxon>Mycena</taxon>
    </lineage>
</organism>
<dbReference type="Gene3D" id="3.30.420.10">
    <property type="entry name" value="Ribonuclease H-like superfamily/Ribonuclease H"/>
    <property type="match status" value="1"/>
</dbReference>
<dbReference type="InterPro" id="IPR036397">
    <property type="entry name" value="RNaseH_sf"/>
</dbReference>
<reference evidence="2" key="1">
    <citation type="submission" date="2023-03" db="EMBL/GenBank/DDBJ databases">
        <title>Massive genome expansion in bonnet fungi (Mycena s.s.) driven by repeated elements and novel gene families across ecological guilds.</title>
        <authorList>
            <consortium name="Lawrence Berkeley National Laboratory"/>
            <person name="Harder C.B."/>
            <person name="Miyauchi S."/>
            <person name="Viragh M."/>
            <person name="Kuo A."/>
            <person name="Thoen E."/>
            <person name="Andreopoulos B."/>
            <person name="Lu D."/>
            <person name="Skrede I."/>
            <person name="Drula E."/>
            <person name="Henrissat B."/>
            <person name="Morin E."/>
            <person name="Kohler A."/>
            <person name="Barry K."/>
            <person name="LaButti K."/>
            <person name="Morin E."/>
            <person name="Salamov A."/>
            <person name="Lipzen A."/>
            <person name="Mereny Z."/>
            <person name="Hegedus B."/>
            <person name="Baldrian P."/>
            <person name="Stursova M."/>
            <person name="Weitz H."/>
            <person name="Taylor A."/>
            <person name="Grigoriev I.V."/>
            <person name="Nagy L.G."/>
            <person name="Martin F."/>
            <person name="Kauserud H."/>
        </authorList>
    </citation>
    <scope>NUCLEOTIDE SEQUENCE</scope>
    <source>
        <strain evidence="2">CBHHK002</strain>
    </source>
</reference>
<dbReference type="InterPro" id="IPR002156">
    <property type="entry name" value="RNaseH_domain"/>
</dbReference>
<name>A0AAD7EK51_9AGAR</name>
<feature type="non-terminal residue" evidence="2">
    <location>
        <position position="302"/>
    </location>
</feature>
<evidence type="ECO:0000313" key="2">
    <source>
        <dbReference type="EMBL" id="KAJ7330959.1"/>
    </source>
</evidence>
<protein>
    <recommendedName>
        <fullName evidence="1">RNase H type-1 domain-containing protein</fullName>
    </recommendedName>
</protein>
<proteinExistence type="predicted"/>
<evidence type="ECO:0000259" key="1">
    <source>
        <dbReference type="PROSITE" id="PS50879"/>
    </source>
</evidence>
<dbReference type="PROSITE" id="PS50879">
    <property type="entry name" value="RNASE_H_1"/>
    <property type="match status" value="1"/>
</dbReference>
<evidence type="ECO:0000313" key="3">
    <source>
        <dbReference type="Proteomes" id="UP001218218"/>
    </source>
</evidence>
<comment type="caution">
    <text evidence="2">The sequence shown here is derived from an EMBL/GenBank/DDBJ whole genome shotgun (WGS) entry which is preliminary data.</text>
</comment>
<accession>A0AAD7EK51</accession>
<dbReference type="SUPFAM" id="SSF53098">
    <property type="entry name" value="Ribonuclease H-like"/>
    <property type="match status" value="1"/>
</dbReference>
<dbReference type="AlphaFoldDB" id="A0AAD7EK51"/>
<dbReference type="Pfam" id="PF00075">
    <property type="entry name" value="RNase_H"/>
    <property type="match status" value="1"/>
</dbReference>
<keyword evidence="3" id="KW-1185">Reference proteome</keyword>
<feature type="domain" description="RNase H type-1" evidence="1">
    <location>
        <begin position="237"/>
        <end position="302"/>
    </location>
</feature>
<dbReference type="Proteomes" id="UP001218218">
    <property type="component" value="Unassembled WGS sequence"/>
</dbReference>
<sequence>MWLKSYLDLGPDRALWAYTADATFAARAPKSQKGVHKSVRLNPLTQSWKTSSGPMTDIKPELKSLLDTAKTFQVRPEGLAFSRKILRKMPMWYHREADPSIRRMNHLPASLCLRDKHKLRLVGDAEDIAARRNVPAHQNNRDCNCDNCQECRDELGCENPGTCYAQATRLLDTLPYKWDPRKAQPEDYETHEEDEDDDWVVFDRRVTITGELAEIFRIFTEGQVSNNVPDMRLADGYATEEIIATDGSCFKNGYEDAAAGAGIYYLEDDPKNQAIRLPPTLEQTNQTGEMVALKEAVRNAAE</sequence>
<gene>
    <name evidence="2" type="ORF">DFH08DRAFT_708740</name>
</gene>
<dbReference type="GO" id="GO:0004523">
    <property type="term" value="F:RNA-DNA hybrid ribonuclease activity"/>
    <property type="evidence" value="ECO:0007669"/>
    <property type="project" value="InterPro"/>
</dbReference>
<dbReference type="EMBL" id="JARIHO010000036">
    <property type="protein sequence ID" value="KAJ7330959.1"/>
    <property type="molecule type" value="Genomic_DNA"/>
</dbReference>